<protein>
    <submittedName>
        <fullName evidence="2">Uncharacterized protein</fullName>
    </submittedName>
</protein>
<evidence type="ECO:0000313" key="3">
    <source>
        <dbReference type="Proteomes" id="UP000502665"/>
    </source>
</evidence>
<evidence type="ECO:0000256" key="1">
    <source>
        <dbReference type="SAM" id="MobiDB-lite"/>
    </source>
</evidence>
<dbReference type="EMBL" id="CP049838">
    <property type="protein sequence ID" value="QJS99095.1"/>
    <property type="molecule type" value="Genomic_DNA"/>
</dbReference>
<dbReference type="RefSeq" id="WP_171394748.1">
    <property type="nucleotide sequence ID" value="NZ_CP049838.1"/>
</dbReference>
<dbReference type="AlphaFoldDB" id="A0A6M4WMK7"/>
<proteinExistence type="predicted"/>
<gene>
    <name evidence="2" type="ORF">G9272_01065</name>
</gene>
<organism evidence="2 3">
    <name type="scientific">Streptomyces asoensis</name>
    <dbReference type="NCBI Taxonomy" id="249586"/>
    <lineage>
        <taxon>Bacteria</taxon>
        <taxon>Bacillati</taxon>
        <taxon>Actinomycetota</taxon>
        <taxon>Actinomycetes</taxon>
        <taxon>Kitasatosporales</taxon>
        <taxon>Streptomycetaceae</taxon>
        <taxon>Streptomyces</taxon>
    </lineage>
</organism>
<accession>A0A6M4WMK7</accession>
<dbReference type="Proteomes" id="UP000502665">
    <property type="component" value="Chromosome"/>
</dbReference>
<feature type="region of interest" description="Disordered" evidence="1">
    <location>
        <begin position="12"/>
        <end position="52"/>
    </location>
</feature>
<evidence type="ECO:0000313" key="2">
    <source>
        <dbReference type="EMBL" id="QJS99095.1"/>
    </source>
</evidence>
<keyword evidence="3" id="KW-1185">Reference proteome</keyword>
<feature type="compositionally biased region" description="Low complexity" evidence="1">
    <location>
        <begin position="12"/>
        <end position="22"/>
    </location>
</feature>
<sequence length="81" mass="8242">MSDSWAAVEAVVASSGRGAGHSPMSRNGGPCHRVVRGGFGGATAPPPPSATESHLVATLTLHAQGLAPVDEVWSRYVAPPR</sequence>
<reference evidence="2" key="1">
    <citation type="submission" date="2020-03" db="EMBL/GenBank/DDBJ databases">
        <title>Molecular networking-based the target discovery of potent antiproliferative macrolactams: 5/6/7/16 polycyclic ansamycins and glycosylated trienomycin from Streptomyces cacaoi subsp. asoensis.</title>
        <authorList>
            <person name="Liu L.-L."/>
        </authorList>
    </citation>
    <scope>NUCLEOTIDE SEQUENCE [LARGE SCALE GENOMIC DNA]</scope>
    <source>
        <strain evidence="2">H2S5</strain>
    </source>
</reference>
<name>A0A6M4WMK7_9ACTN</name>